<dbReference type="AlphaFoldDB" id="A0A2C5X8H9"/>
<name>A0A2C5X8H9_9PEZI</name>
<sequence length="59" mass="6536">MPPMKNPDFNVKSSPDPFLPLVPLPRKGQTDPATQKRAHFVYSAKLNGSRYLKLGGVAR</sequence>
<evidence type="ECO:0000313" key="2">
    <source>
        <dbReference type="EMBL" id="PHH53761.1"/>
    </source>
</evidence>
<gene>
    <name evidence="2" type="ORF">CFIMG_003340RAa</name>
</gene>
<organism evidence="2 3">
    <name type="scientific">Ceratocystis fimbriata CBS 114723</name>
    <dbReference type="NCBI Taxonomy" id="1035309"/>
    <lineage>
        <taxon>Eukaryota</taxon>
        <taxon>Fungi</taxon>
        <taxon>Dikarya</taxon>
        <taxon>Ascomycota</taxon>
        <taxon>Pezizomycotina</taxon>
        <taxon>Sordariomycetes</taxon>
        <taxon>Hypocreomycetidae</taxon>
        <taxon>Microascales</taxon>
        <taxon>Ceratocystidaceae</taxon>
        <taxon>Ceratocystis</taxon>
    </lineage>
</organism>
<feature type="region of interest" description="Disordered" evidence="1">
    <location>
        <begin position="1"/>
        <end position="35"/>
    </location>
</feature>
<evidence type="ECO:0000313" key="3">
    <source>
        <dbReference type="Proteomes" id="UP000222788"/>
    </source>
</evidence>
<keyword evidence="3" id="KW-1185">Reference proteome</keyword>
<accession>A0A2C5X8H9</accession>
<evidence type="ECO:0000256" key="1">
    <source>
        <dbReference type="SAM" id="MobiDB-lite"/>
    </source>
</evidence>
<dbReference type="Proteomes" id="UP000222788">
    <property type="component" value="Unassembled WGS sequence"/>
</dbReference>
<protein>
    <submittedName>
        <fullName evidence="2">Uncharacterized protein</fullName>
    </submittedName>
</protein>
<dbReference type="EMBL" id="APWK03000037">
    <property type="protein sequence ID" value="PHH53761.1"/>
    <property type="molecule type" value="Genomic_DNA"/>
</dbReference>
<comment type="caution">
    <text evidence="2">The sequence shown here is derived from an EMBL/GenBank/DDBJ whole genome shotgun (WGS) entry which is preliminary data.</text>
</comment>
<reference evidence="2 3" key="1">
    <citation type="journal article" date="2013" name="Fungal Biol.">
        <title>Analysis of microsatellite markers in the genome of the plant pathogen Ceratocystis fimbriata.</title>
        <authorList>
            <person name="Simpson M.C."/>
            <person name="Wilken P.M."/>
            <person name="Coetzee M.P."/>
            <person name="Wingfield M.J."/>
            <person name="Wingfield B.D."/>
        </authorList>
    </citation>
    <scope>NUCLEOTIDE SEQUENCE [LARGE SCALE GENOMIC DNA]</scope>
    <source>
        <strain evidence="2 3">CBS 114723</strain>
    </source>
</reference>
<reference evidence="2 3" key="2">
    <citation type="journal article" date="2013" name="IMA Fungus">
        <title>IMA Genome-F 1: Ceratocystis fimbriata: Draft nuclear genome sequence for the plant pathogen, Ceratocystis fimbriata.</title>
        <authorList>
            <person name="Wilken P.M."/>
            <person name="Steenkamp E.T."/>
            <person name="Wingfield M.J."/>
            <person name="de Beer Z.W."/>
            <person name="Wingfield B.D."/>
        </authorList>
    </citation>
    <scope>NUCLEOTIDE SEQUENCE [LARGE SCALE GENOMIC DNA]</scope>
    <source>
        <strain evidence="2 3">CBS 114723</strain>
    </source>
</reference>
<proteinExistence type="predicted"/>